<dbReference type="PANTHER" id="PTHR36302:SF1">
    <property type="entry name" value="COPPER CHAPERONE PCU(A)C"/>
    <property type="match status" value="1"/>
</dbReference>
<keyword evidence="1" id="KW-0732">Signal</keyword>
<dbReference type="InterPro" id="IPR007410">
    <property type="entry name" value="LpqE-like"/>
</dbReference>
<protein>
    <submittedName>
        <fullName evidence="2">Copper chaperone PCu(A)C</fullName>
    </submittedName>
</protein>
<feature type="chain" id="PRO_5046661537" evidence="1">
    <location>
        <begin position="22"/>
        <end position="154"/>
    </location>
</feature>
<sequence length="154" mass="16612">MRFADSVRAGLIILFSSVSFAAVADVVVSGAYVREPVPGRAMSAAFMTLTNNGSEEKVLVSANAPWADSIEIHTHMNDNGVMRMRQLQSLTIPAGESVTLQPGGLHLMLFGLQLPLEESLPLTLCFEGDECNDVQASLRSMHSMNGMHGMHGMH</sequence>
<dbReference type="Gene3D" id="2.60.40.1890">
    <property type="entry name" value="PCu(A)C copper chaperone"/>
    <property type="match status" value="1"/>
</dbReference>
<reference evidence="2 3" key="1">
    <citation type="submission" date="2020-12" db="EMBL/GenBank/DDBJ databases">
        <title>Novel Thalassolituus-related marine hydrocarbonoclastic bacteria mediated algae-derived hydrocarbons mineralization in twilight zone of the northern South China Sea.</title>
        <authorList>
            <person name="Dong C."/>
        </authorList>
    </citation>
    <scope>NUCLEOTIDE SEQUENCE [LARGE SCALE GENOMIC DNA]</scope>
    <source>
        <strain evidence="2 3">IMCC1826</strain>
    </source>
</reference>
<dbReference type="PANTHER" id="PTHR36302">
    <property type="entry name" value="BLR7088 PROTEIN"/>
    <property type="match status" value="1"/>
</dbReference>
<dbReference type="Pfam" id="PF04314">
    <property type="entry name" value="PCuAC"/>
    <property type="match status" value="1"/>
</dbReference>
<proteinExistence type="predicted"/>
<accession>A0ABS7ZV84</accession>
<dbReference type="EMBL" id="JAEDAH010000106">
    <property type="protein sequence ID" value="MCA6065502.1"/>
    <property type="molecule type" value="Genomic_DNA"/>
</dbReference>
<keyword evidence="3" id="KW-1185">Reference proteome</keyword>
<dbReference type="InterPro" id="IPR058248">
    <property type="entry name" value="Lxx211020-like"/>
</dbReference>
<evidence type="ECO:0000256" key="1">
    <source>
        <dbReference type="SAM" id="SignalP"/>
    </source>
</evidence>
<dbReference type="InterPro" id="IPR036182">
    <property type="entry name" value="PCuAC_sf"/>
</dbReference>
<dbReference type="SUPFAM" id="SSF110087">
    <property type="entry name" value="DR1885-like metal-binding protein"/>
    <property type="match status" value="1"/>
</dbReference>
<evidence type="ECO:0000313" key="3">
    <source>
        <dbReference type="Proteomes" id="UP000714380"/>
    </source>
</evidence>
<dbReference type="RefSeq" id="WP_225677487.1">
    <property type="nucleotide sequence ID" value="NZ_JAEDAH010000106.1"/>
</dbReference>
<feature type="signal peptide" evidence="1">
    <location>
        <begin position="1"/>
        <end position="21"/>
    </location>
</feature>
<name>A0ABS7ZV84_9GAMM</name>
<gene>
    <name evidence="2" type="ORF">I9W95_18035</name>
</gene>
<comment type="caution">
    <text evidence="2">The sequence shown here is derived from an EMBL/GenBank/DDBJ whole genome shotgun (WGS) entry which is preliminary data.</text>
</comment>
<organism evidence="2 3">
    <name type="scientific">Thalassolituus marinus</name>
    <dbReference type="NCBI Taxonomy" id="671053"/>
    <lineage>
        <taxon>Bacteria</taxon>
        <taxon>Pseudomonadati</taxon>
        <taxon>Pseudomonadota</taxon>
        <taxon>Gammaproteobacteria</taxon>
        <taxon>Oceanospirillales</taxon>
        <taxon>Oceanospirillaceae</taxon>
        <taxon>Thalassolituus</taxon>
    </lineage>
</organism>
<dbReference type="Proteomes" id="UP000714380">
    <property type="component" value="Unassembled WGS sequence"/>
</dbReference>
<evidence type="ECO:0000313" key="2">
    <source>
        <dbReference type="EMBL" id="MCA6065502.1"/>
    </source>
</evidence>